<organism evidence="5">
    <name type="scientific">Bostrychia tenella</name>
    <dbReference type="NCBI Taxonomy" id="324755"/>
    <lineage>
        <taxon>Eukaryota</taxon>
        <taxon>Rhodophyta</taxon>
        <taxon>Florideophyceae</taxon>
        <taxon>Rhodymeniophycidae</taxon>
        <taxon>Ceramiales</taxon>
        <taxon>Rhodomelaceae</taxon>
        <taxon>Bostrychia</taxon>
    </lineage>
</organism>
<gene>
    <name evidence="5" type="primary">ycf35</name>
</gene>
<geneLocation type="chloroplast" evidence="5"/>
<comment type="similarity">
    <text evidence="2">Belongs to the ycf35 family.</text>
</comment>
<dbReference type="GO" id="GO:0009536">
    <property type="term" value="C:plastid"/>
    <property type="evidence" value="ECO:0007669"/>
    <property type="project" value="UniProtKB-SubCell"/>
</dbReference>
<accession>A0A1Z1M5Q9</accession>
<proteinExistence type="inferred from homology"/>
<protein>
    <recommendedName>
        <fullName evidence="3">Uncharacterized protein ycf35</fullName>
    </recommendedName>
</protein>
<keyword evidence="5" id="KW-0150">Chloroplast</keyword>
<dbReference type="PANTHER" id="PTHR39638">
    <property type="entry name" value="YCF35"/>
    <property type="match status" value="1"/>
</dbReference>
<dbReference type="EMBL" id="MF101417">
    <property type="protein sequence ID" value="ARW61171.1"/>
    <property type="molecule type" value="Genomic_DNA"/>
</dbReference>
<dbReference type="InterPro" id="IPR009666">
    <property type="entry name" value="Uncharacterised_Ycf35"/>
</dbReference>
<evidence type="ECO:0000256" key="3">
    <source>
        <dbReference type="ARBA" id="ARBA00021585"/>
    </source>
</evidence>
<evidence type="ECO:0000256" key="4">
    <source>
        <dbReference type="ARBA" id="ARBA00022640"/>
    </source>
</evidence>
<name>A0A1Z1M5Q9_9FLOR</name>
<evidence type="ECO:0000256" key="1">
    <source>
        <dbReference type="ARBA" id="ARBA00004474"/>
    </source>
</evidence>
<reference evidence="5" key="1">
    <citation type="journal article" date="2017" name="J. Phycol.">
        <title>Analysis of chloroplast genomes and a supermatrix inform reclassification of the Rhodomelaceae (Rhodophyta).</title>
        <authorList>
            <person name="Diaz-Tapia P."/>
            <person name="Maggs C.A."/>
            <person name="West J.A."/>
            <person name="Verbruggen H."/>
        </authorList>
    </citation>
    <scope>NUCLEOTIDE SEQUENCE</scope>
    <source>
        <strain evidence="5">JW3079</strain>
    </source>
</reference>
<dbReference type="AlphaFoldDB" id="A0A1Z1M5Q9"/>
<dbReference type="PANTHER" id="PTHR39638:SF2">
    <property type="entry name" value="YCF35"/>
    <property type="match status" value="1"/>
</dbReference>
<dbReference type="RefSeq" id="YP_009392609.1">
    <property type="nucleotide sequence ID" value="NC_035264.1"/>
</dbReference>
<sequence length="136" mass="15633">MSHFSKVKTNISSLSVLRKTIQQLGFHYQIVSLATLDNLGKGSCNSSMPMDLIVYRSSLGERPLFSFVWNTSEYNLMIDLQLWDLDMDVNYFIDKLFQRYAYNIIVNQSTASGFQKINERIAMDGSVQLTVQKWSS</sequence>
<dbReference type="Pfam" id="PF06868">
    <property type="entry name" value="DUF1257"/>
    <property type="match status" value="1"/>
</dbReference>
<dbReference type="GeneID" id="33354170"/>
<evidence type="ECO:0000256" key="2">
    <source>
        <dbReference type="ARBA" id="ARBA00009068"/>
    </source>
</evidence>
<evidence type="ECO:0000313" key="5">
    <source>
        <dbReference type="EMBL" id="ARW61171.1"/>
    </source>
</evidence>
<comment type="subcellular location">
    <subcellularLocation>
        <location evidence="1">Plastid</location>
    </subcellularLocation>
</comment>
<keyword evidence="4 5" id="KW-0934">Plastid</keyword>